<evidence type="ECO:0000256" key="6">
    <source>
        <dbReference type="ARBA" id="ARBA00022692"/>
    </source>
</evidence>
<dbReference type="EMBL" id="SELW01000283">
    <property type="protein sequence ID" value="TID29586.1"/>
    <property type="molecule type" value="Genomic_DNA"/>
</dbReference>
<name>A0A4T0X2Q6_9ASCO</name>
<dbReference type="GO" id="GO:0016020">
    <property type="term" value="C:membrane"/>
    <property type="evidence" value="ECO:0007669"/>
    <property type="project" value="InterPro"/>
</dbReference>
<keyword evidence="9 13" id="KW-0472">Membrane</keyword>
<accession>A0A4T0X2Q6</accession>
<dbReference type="OrthoDB" id="10257275at2759"/>
<keyword evidence="8 13" id="KW-1133">Transmembrane helix</keyword>
<evidence type="ECO:0000256" key="1">
    <source>
        <dbReference type="ARBA" id="ARBA00000156"/>
    </source>
</evidence>
<proteinExistence type="inferred from homology"/>
<dbReference type="EC" id="3.4.21.105" evidence="4"/>
<dbReference type="GO" id="GO:0005794">
    <property type="term" value="C:Golgi apparatus"/>
    <property type="evidence" value="ECO:0007669"/>
    <property type="project" value="UniProtKB-SubCell"/>
</dbReference>
<dbReference type="PANTHER" id="PTHR43066">
    <property type="entry name" value="RHOMBOID-RELATED PROTEIN"/>
    <property type="match status" value="1"/>
</dbReference>
<evidence type="ECO:0000256" key="8">
    <source>
        <dbReference type="ARBA" id="ARBA00022989"/>
    </source>
</evidence>
<evidence type="ECO:0000313" key="15">
    <source>
        <dbReference type="EMBL" id="TID29586.1"/>
    </source>
</evidence>
<keyword evidence="6 13" id="KW-0812">Transmembrane</keyword>
<evidence type="ECO:0000256" key="11">
    <source>
        <dbReference type="ARBA" id="ARBA00039804"/>
    </source>
</evidence>
<feature type="transmembrane region" description="Helical" evidence="13">
    <location>
        <begin position="137"/>
        <end position="159"/>
    </location>
</feature>
<feature type="domain" description="Peptidase S54 rhomboid" evidence="14">
    <location>
        <begin position="168"/>
        <end position="314"/>
    </location>
</feature>
<dbReference type="AlphaFoldDB" id="A0A4T0X2Q6"/>
<keyword evidence="5" id="KW-0645">Protease</keyword>
<feature type="transmembrane region" description="Helical" evidence="13">
    <location>
        <begin position="300"/>
        <end position="323"/>
    </location>
</feature>
<evidence type="ECO:0000256" key="13">
    <source>
        <dbReference type="SAM" id="Phobius"/>
    </source>
</evidence>
<comment type="subcellular location">
    <subcellularLocation>
        <location evidence="2">Golgi apparatus</location>
        <location evidence="2">cis-Golgi network membrane</location>
        <topology evidence="2">Multi-pass membrane protein</topology>
    </subcellularLocation>
</comment>
<dbReference type="GO" id="GO:0004252">
    <property type="term" value="F:serine-type endopeptidase activity"/>
    <property type="evidence" value="ECO:0007669"/>
    <property type="project" value="InterPro"/>
</dbReference>
<comment type="caution">
    <text evidence="15">The sequence shown here is derived from an EMBL/GenBank/DDBJ whole genome shotgun (WGS) entry which is preliminary data.</text>
</comment>
<reference evidence="15 16" key="1">
    <citation type="journal article" date="2019" name="Front. Genet.">
        <title>Whole-Genome Sequencing of the Opportunistic Yeast Pathogen Candida inconspicua Uncovers Its Hybrid Origin.</title>
        <authorList>
            <person name="Mixao V."/>
            <person name="Hansen A.P."/>
            <person name="Saus E."/>
            <person name="Boekhout T."/>
            <person name="Lass-Florl C."/>
            <person name="Gabaldon T."/>
        </authorList>
    </citation>
    <scope>NUCLEOTIDE SEQUENCE [LARGE SCALE GENOMIC DNA]</scope>
    <source>
        <strain evidence="15 16">CBS 180</strain>
    </source>
</reference>
<feature type="transmembrane region" description="Helical" evidence="13">
    <location>
        <begin position="244"/>
        <end position="262"/>
    </location>
</feature>
<comment type="function">
    <text evidence="10">Probable rhomboid-type serine protease that catalyzes intramembrane proteolysis.</text>
</comment>
<evidence type="ECO:0000256" key="12">
    <source>
        <dbReference type="ARBA" id="ARBA00042081"/>
    </source>
</evidence>
<dbReference type="Gene3D" id="1.20.1540.10">
    <property type="entry name" value="Rhomboid-like"/>
    <property type="match status" value="1"/>
</dbReference>
<dbReference type="GO" id="GO:0006508">
    <property type="term" value="P:proteolysis"/>
    <property type="evidence" value="ECO:0007669"/>
    <property type="project" value="UniProtKB-KW"/>
</dbReference>
<evidence type="ECO:0000256" key="3">
    <source>
        <dbReference type="ARBA" id="ARBA00009045"/>
    </source>
</evidence>
<evidence type="ECO:0000259" key="14">
    <source>
        <dbReference type="Pfam" id="PF01694"/>
    </source>
</evidence>
<feature type="transmembrane region" description="Helical" evidence="13">
    <location>
        <begin position="274"/>
        <end position="294"/>
    </location>
</feature>
<feature type="transmembrane region" description="Helical" evidence="13">
    <location>
        <begin position="209"/>
        <end position="232"/>
    </location>
</feature>
<dbReference type="PANTHER" id="PTHR43066:SF1">
    <property type="entry name" value="RHOMBOID PROTEIN 2"/>
    <property type="match status" value="1"/>
</dbReference>
<keyword evidence="7" id="KW-0378">Hydrolase</keyword>
<gene>
    <name evidence="15" type="ORF">CANINC_001860</name>
</gene>
<dbReference type="InterPro" id="IPR035952">
    <property type="entry name" value="Rhomboid-like_sf"/>
</dbReference>
<evidence type="ECO:0000256" key="4">
    <source>
        <dbReference type="ARBA" id="ARBA00013039"/>
    </source>
</evidence>
<evidence type="ECO:0000256" key="7">
    <source>
        <dbReference type="ARBA" id="ARBA00022801"/>
    </source>
</evidence>
<dbReference type="STRING" id="52247.A0A4T0X2Q6"/>
<evidence type="ECO:0000256" key="10">
    <source>
        <dbReference type="ARBA" id="ARBA00037147"/>
    </source>
</evidence>
<feature type="transmembrane region" description="Helical" evidence="13">
    <location>
        <begin position="179"/>
        <end position="197"/>
    </location>
</feature>
<comment type="similarity">
    <text evidence="3">Belongs to the peptidase S54 family.</text>
</comment>
<keyword evidence="16" id="KW-1185">Reference proteome</keyword>
<evidence type="ECO:0000256" key="5">
    <source>
        <dbReference type="ARBA" id="ARBA00022670"/>
    </source>
</evidence>
<protein>
    <recommendedName>
        <fullName evidence="11">Rhomboid-type serine protease 2</fullName>
        <ecNumber evidence="4">3.4.21.105</ecNumber>
    </recommendedName>
    <alternativeName>
        <fullName evidence="12">Rhomboid protein 2</fullName>
    </alternativeName>
</protein>
<evidence type="ECO:0000313" key="16">
    <source>
        <dbReference type="Proteomes" id="UP000307173"/>
    </source>
</evidence>
<dbReference type="SUPFAM" id="SSF144091">
    <property type="entry name" value="Rhomboid-like"/>
    <property type="match status" value="1"/>
</dbReference>
<dbReference type="Pfam" id="PF01694">
    <property type="entry name" value="Rhomboid"/>
    <property type="match status" value="1"/>
</dbReference>
<organism evidence="15 16">
    <name type="scientific">Pichia inconspicua</name>
    <dbReference type="NCBI Taxonomy" id="52247"/>
    <lineage>
        <taxon>Eukaryota</taxon>
        <taxon>Fungi</taxon>
        <taxon>Dikarya</taxon>
        <taxon>Ascomycota</taxon>
        <taxon>Saccharomycotina</taxon>
        <taxon>Pichiomycetes</taxon>
        <taxon>Pichiales</taxon>
        <taxon>Pichiaceae</taxon>
        <taxon>Pichia</taxon>
    </lineage>
</organism>
<evidence type="ECO:0000256" key="9">
    <source>
        <dbReference type="ARBA" id="ARBA00023136"/>
    </source>
</evidence>
<evidence type="ECO:0000256" key="2">
    <source>
        <dbReference type="ARBA" id="ARBA00004257"/>
    </source>
</evidence>
<comment type="catalytic activity">
    <reaction evidence="1">
        <text>Cleaves type-1 transmembrane domains using a catalytic dyad composed of serine and histidine that are contributed by different transmembrane domains.</text>
        <dbReference type="EC" id="3.4.21.105"/>
    </reaction>
</comment>
<dbReference type="Proteomes" id="UP000307173">
    <property type="component" value="Unassembled WGS sequence"/>
</dbReference>
<dbReference type="InterPro" id="IPR022764">
    <property type="entry name" value="Peptidase_S54_rhomboid_dom"/>
</dbReference>
<sequence length="385" mass="43131">MNDQRESNPVTSLTVPNEDRRMRVRRQQLDGIGSALRTHALQQLQVSTTLAEQDETDTQTTAAVVDAFVSRVMAHVEANTVVEDDQVPGHVEPYDFALAEELRTARAEYEELVGSVYLQHVLPLLPQPPYPVITSGIILFLNFAYIFSHINTSLLHSWALSPNLLFARELHRLNTYPLVHANFLHLFFNLIVLYTPLAEFEITHGSLHTAIVVNTLGAVTGIAYSITTYILIQLKLESIDALDTMILGSSGFVFAFLTVLSCKKSQIQPNTQIFAYSIPTVFIPLVYLVISAILVPNSSFLGHLISIIIGVLIHHGIFALITIPPFQILHKIESISLFKSAIDSIFPHEYFIWTWEADVADNRYNENVIHLPIYEEGQRVGTNSS</sequence>